<comment type="caution">
    <text evidence="2">The sequence shown here is derived from an EMBL/GenBank/DDBJ whole genome shotgun (WGS) entry which is preliminary data.</text>
</comment>
<dbReference type="InterPro" id="IPR005586">
    <property type="entry name" value="ABC_trans_aux"/>
</dbReference>
<dbReference type="SUPFAM" id="SSF159594">
    <property type="entry name" value="XCC0632-like"/>
    <property type="match status" value="1"/>
</dbReference>
<evidence type="ECO:0000313" key="2">
    <source>
        <dbReference type="EMBL" id="PIE83438.1"/>
    </source>
</evidence>
<dbReference type="Proteomes" id="UP000229278">
    <property type="component" value="Unassembled WGS sequence"/>
</dbReference>
<proteinExistence type="predicted"/>
<protein>
    <recommendedName>
        <fullName evidence="1">ABC-type transport auxiliary lipoprotein component domain-containing protein</fullName>
    </recommendedName>
</protein>
<gene>
    <name evidence="2" type="ORF">CSA09_00755</name>
</gene>
<accession>A0A2G6PFW8</accession>
<feature type="domain" description="ABC-type transport auxiliary lipoprotein component" evidence="1">
    <location>
        <begin position="50"/>
        <end position="211"/>
    </location>
</feature>
<organism evidence="2 3">
    <name type="scientific">Candidatus Contendibacter odensensis</name>
    <dbReference type="NCBI Taxonomy" id="1400860"/>
    <lineage>
        <taxon>Bacteria</taxon>
        <taxon>Pseudomonadati</taxon>
        <taxon>Pseudomonadota</taxon>
        <taxon>Gammaproteobacteria</taxon>
        <taxon>Candidatus Competibacteraceae</taxon>
        <taxon>Candidatus Contendibacter</taxon>
    </lineage>
</organism>
<reference evidence="2 3" key="1">
    <citation type="submission" date="2017-10" db="EMBL/GenBank/DDBJ databases">
        <title>Novel microbial diversity and functional potential in the marine mammal oral microbiome.</title>
        <authorList>
            <person name="Dudek N.K."/>
            <person name="Sun C.L."/>
            <person name="Burstein D."/>
            <person name="Kantor R.S."/>
            <person name="Aliaga Goltsman D.S."/>
            <person name="Bik E.M."/>
            <person name="Thomas B.C."/>
            <person name="Banfield J.F."/>
            <person name="Relman D.A."/>
        </authorList>
    </citation>
    <scope>NUCLEOTIDE SEQUENCE [LARGE SCALE GENOMIC DNA]</scope>
    <source>
        <strain evidence="2">DOLJORAL78_50_517</strain>
    </source>
</reference>
<dbReference type="EMBL" id="PDTV01000004">
    <property type="protein sequence ID" value="PIE83438.1"/>
    <property type="molecule type" value="Genomic_DNA"/>
</dbReference>
<name>A0A2G6PFW8_9GAMM</name>
<evidence type="ECO:0000259" key="1">
    <source>
        <dbReference type="Pfam" id="PF03886"/>
    </source>
</evidence>
<evidence type="ECO:0000313" key="3">
    <source>
        <dbReference type="Proteomes" id="UP000229278"/>
    </source>
</evidence>
<dbReference type="AlphaFoldDB" id="A0A2G6PFW8"/>
<sequence>MVGLTLERDNMVAVKYFDITGQKRPLYHWLWPVILLIFTGCASTPSPQTYLLEAVTIKPAATPQPSGKTLLIGLPRAAPGFDSRRIAYTREPPKLDYYNNSIWSDAPAKMLLPILVGVLENTGAFTAVISPPSPVLADLRMDVDLIRLQQEFTAQPSLIHLTLRITMIDLKDRRVLGTHVFDTVEPTPGGDASGAAHAANTAIKNLSAKIVRFILTLLNLQTAGNRNPARRSLQRPYSPEPTSPRIAKYSPFEVQSIPLQRPPEYSFSSLFLPAQPWIPGSFDPWPWQGAQSNCHPA</sequence>
<dbReference type="Pfam" id="PF03886">
    <property type="entry name" value="ABC_trans_aux"/>
    <property type="match status" value="1"/>
</dbReference>
<dbReference type="Gene3D" id="3.40.50.10610">
    <property type="entry name" value="ABC-type transport auxiliary lipoprotein component"/>
    <property type="match status" value="1"/>
</dbReference>